<dbReference type="Proteomes" id="UP000004994">
    <property type="component" value="Chromosome 1"/>
</dbReference>
<dbReference type="PaxDb" id="4081-Solyc01g060210.2.1"/>
<dbReference type="OMA" id="MYAWIAR"/>
<evidence type="ECO:0000313" key="3">
    <source>
        <dbReference type="Proteomes" id="UP000004994"/>
    </source>
</evidence>
<feature type="domain" description="XS" evidence="1">
    <location>
        <begin position="2"/>
        <end position="68"/>
    </location>
</feature>
<keyword evidence="3" id="KW-1185">Reference proteome</keyword>
<organism evidence="2">
    <name type="scientific">Solanum lycopersicum</name>
    <name type="common">Tomato</name>
    <name type="synonym">Lycopersicon esculentum</name>
    <dbReference type="NCBI Taxonomy" id="4081"/>
    <lineage>
        <taxon>Eukaryota</taxon>
        <taxon>Viridiplantae</taxon>
        <taxon>Streptophyta</taxon>
        <taxon>Embryophyta</taxon>
        <taxon>Tracheophyta</taxon>
        <taxon>Spermatophyta</taxon>
        <taxon>Magnoliopsida</taxon>
        <taxon>eudicotyledons</taxon>
        <taxon>Gunneridae</taxon>
        <taxon>Pentapetalae</taxon>
        <taxon>asterids</taxon>
        <taxon>lamiids</taxon>
        <taxon>Solanales</taxon>
        <taxon>Solanaceae</taxon>
        <taxon>Solanoideae</taxon>
        <taxon>Solaneae</taxon>
        <taxon>Solanum</taxon>
        <taxon>Solanum subgen. Lycopersicon</taxon>
    </lineage>
</organism>
<reference evidence="2" key="1">
    <citation type="journal article" date="2012" name="Nature">
        <title>The tomato genome sequence provides insights into fleshy fruit evolution.</title>
        <authorList>
            <consortium name="Tomato Genome Consortium"/>
        </authorList>
    </citation>
    <scope>NUCLEOTIDE SEQUENCE [LARGE SCALE GENOMIC DNA]</scope>
    <source>
        <strain evidence="2">cv. Heinz 1706</strain>
    </source>
</reference>
<dbReference type="STRING" id="4081.A0A3Q7EYI2"/>
<dbReference type="PANTHER" id="PTHR21596">
    <property type="entry name" value="RIBONUCLEASE P SUBUNIT P38"/>
    <property type="match status" value="1"/>
</dbReference>
<dbReference type="Gene3D" id="3.30.70.2890">
    <property type="entry name" value="XS domain"/>
    <property type="match status" value="1"/>
</dbReference>
<dbReference type="InParanoid" id="A0A3Q7EYI2"/>
<dbReference type="EnsemblPlants" id="Solyc01g060210.3.1">
    <property type="protein sequence ID" value="Solyc01g060210.3.1"/>
    <property type="gene ID" value="Solyc01g060210.3"/>
</dbReference>
<sequence>MKVHRLWNYKGHIGYAIVEFKGDWSGFANAIEFEKAFELDNHGKRDWNSGRGRDRKMYAWIARDEDYNAGSLIGTHLRKYGDLKPVYEIQEESNRKHSVLLHTLTNELDMKKNISRMEMMWAKTFNQLNDFIREHEKSKIQLEAQKQQFMQ</sequence>
<accession>A0A3Q7EYI2</accession>
<evidence type="ECO:0000313" key="2">
    <source>
        <dbReference type="EnsemblPlants" id="Solyc01g060210.3.1"/>
    </source>
</evidence>
<dbReference type="InterPro" id="IPR005380">
    <property type="entry name" value="XS_domain"/>
</dbReference>
<reference evidence="2" key="2">
    <citation type="submission" date="2019-01" db="UniProtKB">
        <authorList>
            <consortium name="EnsemblPlants"/>
        </authorList>
    </citation>
    <scope>IDENTIFICATION</scope>
    <source>
        <strain evidence="2">cv. Heinz 1706</strain>
    </source>
</reference>
<dbReference type="AlphaFoldDB" id="A0A3Q7EYI2"/>
<dbReference type="InterPro" id="IPR038588">
    <property type="entry name" value="XS_domain_sf"/>
</dbReference>
<dbReference type="GO" id="GO:0080188">
    <property type="term" value="P:gene silencing by siRNA-directed DNA methylation"/>
    <property type="evidence" value="ECO:0007669"/>
    <property type="project" value="InterPro"/>
</dbReference>
<name>A0A3Q7EYI2_SOLLC</name>
<dbReference type="InterPro" id="IPR045177">
    <property type="entry name" value="FDM1-5/IDN2"/>
</dbReference>
<dbReference type="PANTHER" id="PTHR21596:SF23">
    <property type="entry name" value="FACTOR OF DNA METHYLATION 4"/>
    <property type="match status" value="1"/>
</dbReference>
<proteinExistence type="predicted"/>
<dbReference type="Gramene" id="Solyc01g060210.3.1">
    <property type="protein sequence ID" value="Solyc01g060210.3.1"/>
    <property type="gene ID" value="Solyc01g060210.3"/>
</dbReference>
<dbReference type="Pfam" id="PF03468">
    <property type="entry name" value="XS"/>
    <property type="match status" value="1"/>
</dbReference>
<protein>
    <recommendedName>
        <fullName evidence="1">XS domain-containing protein</fullName>
    </recommendedName>
</protein>
<evidence type="ECO:0000259" key="1">
    <source>
        <dbReference type="Pfam" id="PF03468"/>
    </source>
</evidence>